<evidence type="ECO:0000313" key="1">
    <source>
        <dbReference type="EMBL" id="JAH75994.1"/>
    </source>
</evidence>
<reference evidence="1" key="1">
    <citation type="submission" date="2014-11" db="EMBL/GenBank/DDBJ databases">
        <authorList>
            <person name="Amaro Gonzalez C."/>
        </authorList>
    </citation>
    <scope>NUCLEOTIDE SEQUENCE</scope>
</reference>
<reference evidence="1" key="2">
    <citation type="journal article" date="2015" name="Fish Shellfish Immunol.">
        <title>Early steps in the European eel (Anguilla anguilla)-Vibrio vulnificus interaction in the gills: Role of the RtxA13 toxin.</title>
        <authorList>
            <person name="Callol A."/>
            <person name="Pajuelo D."/>
            <person name="Ebbesson L."/>
            <person name="Teles M."/>
            <person name="MacKenzie S."/>
            <person name="Amaro C."/>
        </authorList>
    </citation>
    <scope>NUCLEOTIDE SEQUENCE</scope>
</reference>
<organism evidence="1">
    <name type="scientific">Anguilla anguilla</name>
    <name type="common">European freshwater eel</name>
    <name type="synonym">Muraena anguilla</name>
    <dbReference type="NCBI Taxonomy" id="7936"/>
    <lineage>
        <taxon>Eukaryota</taxon>
        <taxon>Metazoa</taxon>
        <taxon>Chordata</taxon>
        <taxon>Craniata</taxon>
        <taxon>Vertebrata</taxon>
        <taxon>Euteleostomi</taxon>
        <taxon>Actinopterygii</taxon>
        <taxon>Neopterygii</taxon>
        <taxon>Teleostei</taxon>
        <taxon>Anguilliformes</taxon>
        <taxon>Anguillidae</taxon>
        <taxon>Anguilla</taxon>
    </lineage>
</organism>
<accession>A0A0E9VCZ6</accession>
<sequence>MLFGLLVFDYLLTV</sequence>
<name>A0A0E9VCZ6_ANGAN</name>
<dbReference type="EMBL" id="GBXM01032583">
    <property type="protein sequence ID" value="JAH75994.1"/>
    <property type="molecule type" value="Transcribed_RNA"/>
</dbReference>
<proteinExistence type="predicted"/>
<protein>
    <submittedName>
        <fullName evidence="1">Uncharacterized protein</fullName>
    </submittedName>
</protein>